<evidence type="ECO:0000313" key="2">
    <source>
        <dbReference type="EMBL" id="MBB4930248.1"/>
    </source>
</evidence>
<keyword evidence="2" id="KW-0808">Transferase</keyword>
<dbReference type="PANTHER" id="PTHR43837">
    <property type="entry name" value="RIBOSOMAL PROTEIN S12 METHYLTHIOTRANSFERASE RIMO"/>
    <property type="match status" value="1"/>
</dbReference>
<accession>A0A7W7REM9</accession>
<dbReference type="AlphaFoldDB" id="A0A7W7REM9"/>
<evidence type="ECO:0000313" key="3">
    <source>
        <dbReference type="Proteomes" id="UP000523007"/>
    </source>
</evidence>
<feature type="domain" description="MTTase N-terminal" evidence="1">
    <location>
        <begin position="5"/>
        <end position="85"/>
    </location>
</feature>
<dbReference type="InterPro" id="IPR038135">
    <property type="entry name" value="Methylthiotransferase_N_sf"/>
</dbReference>
<dbReference type="InterPro" id="IPR013848">
    <property type="entry name" value="Methylthiotransferase_N"/>
</dbReference>
<dbReference type="InterPro" id="IPR005840">
    <property type="entry name" value="Ribosomal_uS12_MeSTrfase_RimO"/>
</dbReference>
<dbReference type="GO" id="GO:0035599">
    <property type="term" value="F:aspartic acid methylthiotransferase activity"/>
    <property type="evidence" value="ECO:0007669"/>
    <property type="project" value="TreeGrafter"/>
</dbReference>
<dbReference type="GO" id="GO:0005829">
    <property type="term" value="C:cytosol"/>
    <property type="evidence" value="ECO:0007669"/>
    <property type="project" value="TreeGrafter"/>
</dbReference>
<gene>
    <name evidence="2" type="ORF">F4561_001068</name>
</gene>
<dbReference type="PANTHER" id="PTHR43837:SF1">
    <property type="entry name" value="RIBOSOMAL PROTEIN US12 METHYLTHIOTRANSFERASE RIMO"/>
    <property type="match status" value="1"/>
</dbReference>
<proteinExistence type="predicted"/>
<dbReference type="GO" id="GO:0046872">
    <property type="term" value="F:metal ion binding"/>
    <property type="evidence" value="ECO:0007669"/>
    <property type="project" value="UniProtKB-KW"/>
</dbReference>
<reference evidence="2 3" key="1">
    <citation type="submission" date="2020-08" db="EMBL/GenBank/DDBJ databases">
        <title>Sequencing the genomes of 1000 actinobacteria strains.</title>
        <authorList>
            <person name="Klenk H.-P."/>
        </authorList>
    </citation>
    <scope>NUCLEOTIDE SEQUENCE [LARGE SCALE GENOMIC DNA]</scope>
    <source>
        <strain evidence="2 3">DSM 102030</strain>
    </source>
</reference>
<dbReference type="Pfam" id="PF00919">
    <property type="entry name" value="UPF0004"/>
    <property type="match status" value="1"/>
</dbReference>
<dbReference type="Gene3D" id="3.40.50.12160">
    <property type="entry name" value="Methylthiotransferase, N-terminal domain"/>
    <property type="match status" value="1"/>
</dbReference>
<dbReference type="GO" id="GO:0051539">
    <property type="term" value="F:4 iron, 4 sulfur cluster binding"/>
    <property type="evidence" value="ECO:0007669"/>
    <property type="project" value="UniProtKB-KW"/>
</dbReference>
<evidence type="ECO:0000259" key="1">
    <source>
        <dbReference type="PROSITE" id="PS51449"/>
    </source>
</evidence>
<dbReference type="Proteomes" id="UP000523007">
    <property type="component" value="Unassembled WGS sequence"/>
</dbReference>
<keyword evidence="3" id="KW-1185">Reference proteome</keyword>
<protein>
    <submittedName>
        <fullName evidence="2">tRNA A37 methylthiotransferase MiaB</fullName>
    </submittedName>
</protein>
<sequence>MSSRRTVSLVTLGCARNEVDSEERAGRLAAGGWELVNSENGEKAGVAVNTRGFIEPAKREPVDTLLSAADESLVAEVPAREPGQR</sequence>
<comment type="caution">
    <text evidence="2">The sequence shown here is derived from an EMBL/GenBank/DDBJ whole genome shotgun (WGS) entry which is preliminary data.</text>
</comment>
<organism evidence="2 3">
    <name type="scientific">Lipingzhangella halophila</name>
    <dbReference type="NCBI Taxonomy" id="1783352"/>
    <lineage>
        <taxon>Bacteria</taxon>
        <taxon>Bacillati</taxon>
        <taxon>Actinomycetota</taxon>
        <taxon>Actinomycetes</taxon>
        <taxon>Streptosporangiales</taxon>
        <taxon>Nocardiopsidaceae</taxon>
        <taxon>Lipingzhangella</taxon>
    </lineage>
</organism>
<dbReference type="PROSITE" id="PS51449">
    <property type="entry name" value="MTTASE_N"/>
    <property type="match status" value="1"/>
</dbReference>
<name>A0A7W7REM9_9ACTN</name>
<dbReference type="EMBL" id="JACHJT010000001">
    <property type="protein sequence ID" value="MBB4930248.1"/>
    <property type="molecule type" value="Genomic_DNA"/>
</dbReference>